<evidence type="ECO:0000313" key="2">
    <source>
        <dbReference type="EMBL" id="CAA0835970.1"/>
    </source>
</evidence>
<gene>
    <name evidence="2" type="ORF">SHERM_03110</name>
</gene>
<dbReference type="InterPro" id="IPR011043">
    <property type="entry name" value="Gal_Oxase/kelch_b-propeller"/>
</dbReference>
<dbReference type="PANTHER" id="PTHR31672:SF13">
    <property type="entry name" value="F-BOX PROTEIN CPR30-LIKE"/>
    <property type="match status" value="1"/>
</dbReference>
<feature type="domain" description="F-box associated beta-propeller type 1" evidence="1">
    <location>
        <begin position="184"/>
        <end position="287"/>
    </location>
</feature>
<dbReference type="InterPro" id="IPR017451">
    <property type="entry name" value="F-box-assoc_interact_dom"/>
</dbReference>
<reference evidence="2" key="1">
    <citation type="submission" date="2019-12" db="EMBL/GenBank/DDBJ databases">
        <authorList>
            <person name="Scholes J."/>
        </authorList>
    </citation>
    <scope>NUCLEOTIDE SEQUENCE</scope>
</reference>
<dbReference type="NCBIfam" id="TIGR01640">
    <property type="entry name" value="F_box_assoc_1"/>
    <property type="match status" value="2"/>
</dbReference>
<dbReference type="Pfam" id="PF07734">
    <property type="entry name" value="FBA_1"/>
    <property type="match status" value="2"/>
</dbReference>
<dbReference type="InterPro" id="IPR006527">
    <property type="entry name" value="F-box-assoc_dom_typ1"/>
</dbReference>
<accession>A0A9N7NQW7</accession>
<feature type="domain" description="F-box associated beta-propeller type 1" evidence="1">
    <location>
        <begin position="78"/>
        <end position="183"/>
    </location>
</feature>
<dbReference type="EMBL" id="CACSLK010030184">
    <property type="protein sequence ID" value="CAA0835970.1"/>
    <property type="molecule type" value="Genomic_DNA"/>
</dbReference>
<dbReference type="AlphaFoldDB" id="A0A9N7NQW7"/>
<dbReference type="PANTHER" id="PTHR31672">
    <property type="entry name" value="BNACNNG10540D PROTEIN"/>
    <property type="match status" value="1"/>
</dbReference>
<sequence>MVRLKGLVGLKGLGIRVPCIPKYVVVSIDKENLEPRILNKIDTLFPDRNFLPYAASNRLILLLYDNIYGKDPDIPQEALWNPTTNELKILPPSPATLDPRYKKRIYNNFGFGYDSTSDDYKVIIFLQRSDHDLKKRCSLAVAELYSLKTNSWKRVSFCPYTFHPSADAFVKIHVNGTYYWYKKRIYNNFGFGYDSTSDDYKVIRFLQRSDHDHLKKRCSLAVTDLYSLKTNSWKRVSFRPYTFHPSADAFAKIHVNGTHYWLTNLDHDFIQSFDFATEKFESYCVPMPPSEKLNGSHKFCHNRLVEYHSSLSFFGFD</sequence>
<evidence type="ECO:0000313" key="3">
    <source>
        <dbReference type="Proteomes" id="UP001153555"/>
    </source>
</evidence>
<dbReference type="InterPro" id="IPR050796">
    <property type="entry name" value="SCF_F-box_component"/>
</dbReference>
<protein>
    <submittedName>
        <fullName evidence="2">F-box protein</fullName>
    </submittedName>
</protein>
<proteinExistence type="predicted"/>
<dbReference type="Proteomes" id="UP001153555">
    <property type="component" value="Unassembled WGS sequence"/>
</dbReference>
<keyword evidence="3" id="KW-1185">Reference proteome</keyword>
<dbReference type="OrthoDB" id="1752062at2759"/>
<organism evidence="2 3">
    <name type="scientific">Striga hermonthica</name>
    <name type="common">Purple witchweed</name>
    <name type="synonym">Buchnera hermonthica</name>
    <dbReference type="NCBI Taxonomy" id="68872"/>
    <lineage>
        <taxon>Eukaryota</taxon>
        <taxon>Viridiplantae</taxon>
        <taxon>Streptophyta</taxon>
        <taxon>Embryophyta</taxon>
        <taxon>Tracheophyta</taxon>
        <taxon>Spermatophyta</taxon>
        <taxon>Magnoliopsida</taxon>
        <taxon>eudicotyledons</taxon>
        <taxon>Gunneridae</taxon>
        <taxon>Pentapetalae</taxon>
        <taxon>asterids</taxon>
        <taxon>lamiids</taxon>
        <taxon>Lamiales</taxon>
        <taxon>Orobanchaceae</taxon>
        <taxon>Buchnereae</taxon>
        <taxon>Striga</taxon>
    </lineage>
</organism>
<dbReference type="SUPFAM" id="SSF50965">
    <property type="entry name" value="Galactose oxidase, central domain"/>
    <property type="match status" value="1"/>
</dbReference>
<comment type="caution">
    <text evidence="2">The sequence shown here is derived from an EMBL/GenBank/DDBJ whole genome shotgun (WGS) entry which is preliminary data.</text>
</comment>
<name>A0A9N7NQW7_STRHE</name>
<evidence type="ECO:0000259" key="1">
    <source>
        <dbReference type="Pfam" id="PF07734"/>
    </source>
</evidence>